<name>A0A9W4MHQ6_9ACTN</name>
<dbReference type="Proteomes" id="UP001153328">
    <property type="component" value="Unassembled WGS sequence"/>
</dbReference>
<protein>
    <submittedName>
        <fullName evidence="1">Uncharacterized protein</fullName>
    </submittedName>
</protein>
<sequence length="109" mass="11708">MRGGRSSSVRRPGTRPCALRSSSCDRTVVIVGSCRAAVLPRAERCGIPLNAVTRHHYAAEPAHAAGVSDRLGLPPADVDLLLAEYERPSPRGELALPRARRRGFRNAGN</sequence>
<evidence type="ECO:0000313" key="1">
    <source>
        <dbReference type="EMBL" id="CAG7644982.1"/>
    </source>
</evidence>
<dbReference type="AlphaFoldDB" id="A0A9W4MHQ6"/>
<gene>
    <name evidence="1" type="ORF">SBRY_40041</name>
</gene>
<dbReference type="EMBL" id="CAJVAX010000018">
    <property type="protein sequence ID" value="CAG7644982.1"/>
    <property type="molecule type" value="Genomic_DNA"/>
</dbReference>
<accession>A0A9W4MHQ6</accession>
<keyword evidence="2" id="KW-1185">Reference proteome</keyword>
<evidence type="ECO:0000313" key="2">
    <source>
        <dbReference type="Proteomes" id="UP001153328"/>
    </source>
</evidence>
<reference evidence="1" key="1">
    <citation type="submission" date="2021-06" db="EMBL/GenBank/DDBJ databases">
        <authorList>
            <person name="Arsene-Ploetze F."/>
        </authorList>
    </citation>
    <scope>NUCLEOTIDE SEQUENCE</scope>
    <source>
        <strain evidence="1">SBRY1</strain>
    </source>
</reference>
<organism evidence="1 2">
    <name type="scientific">Actinacidiphila bryophytorum</name>
    <dbReference type="NCBI Taxonomy" id="1436133"/>
    <lineage>
        <taxon>Bacteria</taxon>
        <taxon>Bacillati</taxon>
        <taxon>Actinomycetota</taxon>
        <taxon>Actinomycetes</taxon>
        <taxon>Kitasatosporales</taxon>
        <taxon>Streptomycetaceae</taxon>
        <taxon>Actinacidiphila</taxon>
    </lineage>
</organism>
<proteinExistence type="predicted"/>
<comment type="caution">
    <text evidence="1">The sequence shown here is derived from an EMBL/GenBank/DDBJ whole genome shotgun (WGS) entry which is preliminary data.</text>
</comment>